<comment type="caution">
    <text evidence="1">The sequence shown here is derived from an EMBL/GenBank/DDBJ whole genome shotgun (WGS) entry which is preliminary data.</text>
</comment>
<dbReference type="AlphaFoldDB" id="A0A3M2L545"/>
<reference evidence="1 2" key="1">
    <citation type="submission" date="2018-10" db="EMBL/GenBank/DDBJ databases">
        <title>Isolation from cow dung.</title>
        <authorList>
            <person name="Ling L."/>
        </authorList>
    </citation>
    <scope>NUCLEOTIDE SEQUENCE [LARGE SCALE GENOMIC DNA]</scope>
    <source>
        <strain evidence="1 2">NEAU-LL90</strain>
    </source>
</reference>
<accession>A0A3M2L545</accession>
<sequence length="108" mass="10292">MTGSGVSVSVSPAGARLEPGLGCRASRTLSGVSALGFGRAGGPDPRTPGAGDFAPYLPEVAAGGAAATLLISCREGSSGRVGTAVTARCVPAFGASVVVDAEEATATA</sequence>
<gene>
    <name evidence="1" type="ORF">EBN03_24890</name>
</gene>
<proteinExistence type="predicted"/>
<dbReference type="Proteomes" id="UP000279275">
    <property type="component" value="Unassembled WGS sequence"/>
</dbReference>
<organism evidence="1 2">
    <name type="scientific">Nocardia stercoris</name>
    <dbReference type="NCBI Taxonomy" id="2483361"/>
    <lineage>
        <taxon>Bacteria</taxon>
        <taxon>Bacillati</taxon>
        <taxon>Actinomycetota</taxon>
        <taxon>Actinomycetes</taxon>
        <taxon>Mycobacteriales</taxon>
        <taxon>Nocardiaceae</taxon>
        <taxon>Nocardia</taxon>
    </lineage>
</organism>
<protein>
    <submittedName>
        <fullName evidence="1">Uncharacterized protein</fullName>
    </submittedName>
</protein>
<keyword evidence="2" id="KW-1185">Reference proteome</keyword>
<evidence type="ECO:0000313" key="1">
    <source>
        <dbReference type="EMBL" id="RMI29648.1"/>
    </source>
</evidence>
<evidence type="ECO:0000313" key="2">
    <source>
        <dbReference type="Proteomes" id="UP000279275"/>
    </source>
</evidence>
<name>A0A3M2L545_9NOCA</name>
<dbReference type="EMBL" id="RFFH01000013">
    <property type="protein sequence ID" value="RMI29648.1"/>
    <property type="molecule type" value="Genomic_DNA"/>
</dbReference>
<dbReference type="RefSeq" id="WP_122190549.1">
    <property type="nucleotide sequence ID" value="NZ_RFFH01000013.1"/>
</dbReference>